<dbReference type="AlphaFoldDB" id="A0A7G9L4D3"/>
<dbReference type="EMBL" id="CP060697">
    <property type="protein sequence ID" value="QNM83482.1"/>
    <property type="molecule type" value="Genomic_DNA"/>
</dbReference>
<name>A0A7G9L4D3_9SPHN</name>
<organism evidence="2 3">
    <name type="scientific">Sphingomonas sabuli</name>
    <dbReference type="NCBI Taxonomy" id="2764186"/>
    <lineage>
        <taxon>Bacteria</taxon>
        <taxon>Pseudomonadati</taxon>
        <taxon>Pseudomonadota</taxon>
        <taxon>Alphaproteobacteria</taxon>
        <taxon>Sphingomonadales</taxon>
        <taxon>Sphingomonadaceae</taxon>
        <taxon>Sphingomonas</taxon>
    </lineage>
</organism>
<dbReference type="KEGG" id="ssau:H8M03_03870"/>
<feature type="compositionally biased region" description="Basic and acidic residues" evidence="1">
    <location>
        <begin position="60"/>
        <end position="75"/>
    </location>
</feature>
<keyword evidence="3" id="KW-1185">Reference proteome</keyword>
<reference evidence="2 3" key="1">
    <citation type="submission" date="2020-08" db="EMBL/GenBank/DDBJ databases">
        <title>Sphingomonas sp. sand1-3 16S ribosomal RNA gene Genome sequencing and assembly.</title>
        <authorList>
            <person name="Kang M."/>
        </authorList>
    </citation>
    <scope>NUCLEOTIDE SEQUENCE [LARGE SCALE GENOMIC DNA]</scope>
    <source>
        <strain evidence="3">sand1-3</strain>
    </source>
</reference>
<dbReference type="Proteomes" id="UP000515861">
    <property type="component" value="Chromosome"/>
</dbReference>
<evidence type="ECO:0000313" key="3">
    <source>
        <dbReference type="Proteomes" id="UP000515861"/>
    </source>
</evidence>
<sequence>MLPTTLLARCRAFRMPDFTPGPLEFDPVVERGVGAIVVEIERRPEPDAPGDAPTPGELHQAIERHLQTARSEGRQADPGQLPNDVQVRLRRSVG</sequence>
<accession>A0A7G9L4D3</accession>
<protein>
    <submittedName>
        <fullName evidence="2">Uncharacterized protein</fullName>
    </submittedName>
</protein>
<feature type="region of interest" description="Disordered" evidence="1">
    <location>
        <begin position="42"/>
        <end position="94"/>
    </location>
</feature>
<evidence type="ECO:0000256" key="1">
    <source>
        <dbReference type="SAM" id="MobiDB-lite"/>
    </source>
</evidence>
<gene>
    <name evidence="2" type="ORF">H8M03_03870</name>
</gene>
<evidence type="ECO:0000313" key="2">
    <source>
        <dbReference type="EMBL" id="QNM83482.1"/>
    </source>
</evidence>
<proteinExistence type="predicted"/>
<dbReference type="RefSeq" id="WP_187480437.1">
    <property type="nucleotide sequence ID" value="NZ_CP060697.1"/>
</dbReference>